<dbReference type="GO" id="GO:0005524">
    <property type="term" value="F:ATP binding"/>
    <property type="evidence" value="ECO:0007669"/>
    <property type="project" value="UniProtKB-KW"/>
</dbReference>
<dbReference type="Gene3D" id="1.10.8.60">
    <property type="match status" value="2"/>
</dbReference>
<dbReference type="InterPro" id="IPR003959">
    <property type="entry name" value="ATPase_AAA_core"/>
</dbReference>
<dbReference type="FunFam" id="3.40.50.300:FF:001921">
    <property type="entry name" value="AAA ATPase domain-containing protein"/>
    <property type="match status" value="1"/>
</dbReference>
<evidence type="ECO:0000256" key="2">
    <source>
        <dbReference type="ARBA" id="ARBA00022840"/>
    </source>
</evidence>
<organism evidence="4 5">
    <name type="scientific">Chytriomyces confervae</name>
    <dbReference type="NCBI Taxonomy" id="246404"/>
    <lineage>
        <taxon>Eukaryota</taxon>
        <taxon>Fungi</taxon>
        <taxon>Fungi incertae sedis</taxon>
        <taxon>Chytridiomycota</taxon>
        <taxon>Chytridiomycota incertae sedis</taxon>
        <taxon>Chytridiomycetes</taxon>
        <taxon>Chytridiales</taxon>
        <taxon>Chytriomycetaceae</taxon>
        <taxon>Chytriomyces</taxon>
    </lineage>
</organism>
<dbReference type="InterPro" id="IPR050168">
    <property type="entry name" value="AAA_ATPase_domain"/>
</dbReference>
<dbReference type="Gene3D" id="3.40.50.300">
    <property type="entry name" value="P-loop containing nucleotide triphosphate hydrolases"/>
    <property type="match status" value="2"/>
</dbReference>
<evidence type="ECO:0000259" key="3">
    <source>
        <dbReference type="SMART" id="SM00382"/>
    </source>
</evidence>
<keyword evidence="5" id="KW-1185">Reference proteome</keyword>
<reference evidence="4 5" key="1">
    <citation type="journal article" date="2019" name="Sci. Rep.">
        <title>Comparative genomics of chytrid fungi reveal insights into the obligate biotrophic and pathogenic lifestyle of Synchytrium endobioticum.</title>
        <authorList>
            <person name="van de Vossenberg B.T.L.H."/>
            <person name="Warris S."/>
            <person name="Nguyen H.D.T."/>
            <person name="van Gent-Pelzer M.P.E."/>
            <person name="Joly D.L."/>
            <person name="van de Geest H.C."/>
            <person name="Bonants P.J.M."/>
            <person name="Smith D.S."/>
            <person name="Levesque C.A."/>
            <person name="van der Lee T.A.J."/>
        </authorList>
    </citation>
    <scope>NUCLEOTIDE SEQUENCE [LARGE SCALE GENOMIC DNA]</scope>
    <source>
        <strain evidence="4 5">CBS 675.73</strain>
    </source>
</reference>
<dbReference type="GO" id="GO:0016887">
    <property type="term" value="F:ATP hydrolysis activity"/>
    <property type="evidence" value="ECO:0007669"/>
    <property type="project" value="InterPro"/>
</dbReference>
<dbReference type="AlphaFoldDB" id="A0A507FNK2"/>
<keyword evidence="1" id="KW-0547">Nucleotide-binding</keyword>
<sequence length="443" mass="49144">MTTTNNDSEVGAHAIFRRIPDTYAELSNWLMRSTGESKYLLMDNANSVLRTSSTQLLLKEMLLNVIDGTYFHPVTVILATSLSPKDFDISLTRSGRLGTVLCLETKYSADREIILKSVLEEMKIETSKFSFLGEFCDSAHGLVAGDLKHIVDSLLVYSWGLSDFMAELKDSTTRMKPLNPPRPFDKFFGMNDILNQVMVSVIEPWRSVVKSASRTDDSSAAPRGVLICGPPGVGKTQFGMAIAQQIGFNQVIVNGSEVRSKIVGESEENIRRIFADARRKCPCVLFIDQLDALTPIRGSDGTSENSGNRIVTSFLTEMDGVISSQLESHLIILAVTNRKEAIDPAILRPGRVNEFIVLRLPNEIERAQIFEGFLDKVPHSISPEQVLELASLTKNCSGAIIENYCREAAYVCMRTSDSEAKRLQITFSIMKNVITQQTQSAEK</sequence>
<keyword evidence="2" id="KW-0067">ATP-binding</keyword>
<accession>A0A507FNK2</accession>
<dbReference type="PANTHER" id="PTHR23077:SF27">
    <property type="entry name" value="ATPASE FAMILY GENE 2 PROTEIN HOMOLOG A"/>
    <property type="match status" value="1"/>
</dbReference>
<dbReference type="GO" id="GO:0005737">
    <property type="term" value="C:cytoplasm"/>
    <property type="evidence" value="ECO:0007669"/>
    <property type="project" value="TreeGrafter"/>
</dbReference>
<dbReference type="SMART" id="SM00382">
    <property type="entry name" value="AAA"/>
    <property type="match status" value="1"/>
</dbReference>
<evidence type="ECO:0000313" key="4">
    <source>
        <dbReference type="EMBL" id="TPX76597.1"/>
    </source>
</evidence>
<dbReference type="Pfam" id="PF00004">
    <property type="entry name" value="AAA"/>
    <property type="match status" value="1"/>
</dbReference>
<dbReference type="OrthoDB" id="27435at2759"/>
<dbReference type="InterPro" id="IPR003593">
    <property type="entry name" value="AAA+_ATPase"/>
</dbReference>
<dbReference type="Proteomes" id="UP000320333">
    <property type="component" value="Unassembled WGS sequence"/>
</dbReference>
<proteinExistence type="predicted"/>
<name>A0A507FNK2_9FUNG</name>
<feature type="domain" description="AAA+ ATPase" evidence="3">
    <location>
        <begin position="221"/>
        <end position="362"/>
    </location>
</feature>
<gene>
    <name evidence="4" type="ORF">CcCBS67573_g02153</name>
</gene>
<dbReference type="EMBL" id="QEAP01000042">
    <property type="protein sequence ID" value="TPX76597.1"/>
    <property type="molecule type" value="Genomic_DNA"/>
</dbReference>
<evidence type="ECO:0000313" key="5">
    <source>
        <dbReference type="Proteomes" id="UP000320333"/>
    </source>
</evidence>
<comment type="caution">
    <text evidence="4">The sequence shown here is derived from an EMBL/GenBank/DDBJ whole genome shotgun (WGS) entry which is preliminary data.</text>
</comment>
<evidence type="ECO:0000256" key="1">
    <source>
        <dbReference type="ARBA" id="ARBA00022741"/>
    </source>
</evidence>
<dbReference type="InterPro" id="IPR027417">
    <property type="entry name" value="P-loop_NTPase"/>
</dbReference>
<protein>
    <recommendedName>
        <fullName evidence="3">AAA+ ATPase domain-containing protein</fullName>
    </recommendedName>
</protein>
<dbReference type="SUPFAM" id="SSF52540">
    <property type="entry name" value="P-loop containing nucleoside triphosphate hydrolases"/>
    <property type="match status" value="2"/>
</dbReference>
<dbReference type="PANTHER" id="PTHR23077">
    <property type="entry name" value="AAA-FAMILY ATPASE"/>
    <property type="match status" value="1"/>
</dbReference>
<dbReference type="STRING" id="246404.A0A507FNK2"/>